<accession>A0A5A8E0F4</accession>
<evidence type="ECO:0000313" key="3">
    <source>
        <dbReference type="Proteomes" id="UP000322899"/>
    </source>
</evidence>
<comment type="caution">
    <text evidence="2">The sequence shown here is derived from an EMBL/GenBank/DDBJ whole genome shotgun (WGS) entry which is preliminary data.</text>
</comment>
<evidence type="ECO:0000256" key="1">
    <source>
        <dbReference type="SAM" id="MobiDB-lite"/>
    </source>
</evidence>
<dbReference type="EMBL" id="VLTO01000070">
    <property type="protein sequence ID" value="KAA0169411.1"/>
    <property type="molecule type" value="Genomic_DNA"/>
</dbReference>
<dbReference type="AlphaFoldDB" id="A0A5A8E0F4"/>
<dbReference type="OrthoDB" id="10453725at2759"/>
<protein>
    <submittedName>
        <fullName evidence="2">Uncharacterized protein</fullName>
    </submittedName>
</protein>
<name>A0A5A8E0F4_CAFRO</name>
<gene>
    <name evidence="2" type="ORF">FNF27_06959</name>
</gene>
<sequence length="176" mass="18293">MSHDGRDAASRLGHRRADGAAASEAKRTDDDGGAEFDVALRAWNGRSSVAASRRPSLVSLESDLAFDQSTAGESGGGRDGKNAPHPEGGFTGRSGEWFEGEEAERSVGLLEGFASVEVPPDGDEALPAPDWIRARFPAQHRGSDAAGARVLLDGPEGRARLLLVAGGSDEGQNDGE</sequence>
<feature type="region of interest" description="Disordered" evidence="1">
    <location>
        <begin position="1"/>
        <end position="33"/>
    </location>
</feature>
<organism evidence="2 3">
    <name type="scientific">Cafeteria roenbergensis</name>
    <name type="common">Marine flagellate</name>
    <dbReference type="NCBI Taxonomy" id="33653"/>
    <lineage>
        <taxon>Eukaryota</taxon>
        <taxon>Sar</taxon>
        <taxon>Stramenopiles</taxon>
        <taxon>Bigyra</taxon>
        <taxon>Opalozoa</taxon>
        <taxon>Bicosoecida</taxon>
        <taxon>Cafeteriaceae</taxon>
        <taxon>Cafeteria</taxon>
    </lineage>
</organism>
<proteinExistence type="predicted"/>
<evidence type="ECO:0000313" key="2">
    <source>
        <dbReference type="EMBL" id="KAA0169411.1"/>
    </source>
</evidence>
<dbReference type="Proteomes" id="UP000322899">
    <property type="component" value="Unassembled WGS sequence"/>
</dbReference>
<reference evidence="2 3" key="1">
    <citation type="submission" date="2019-07" db="EMBL/GenBank/DDBJ databases">
        <title>Genomes of Cafeteria roenbergensis.</title>
        <authorList>
            <person name="Fischer M.G."/>
            <person name="Hackl T."/>
            <person name="Roman M."/>
        </authorList>
    </citation>
    <scope>NUCLEOTIDE SEQUENCE [LARGE SCALE GENOMIC DNA]</scope>
    <source>
        <strain evidence="2 3">E4-10P</strain>
    </source>
</reference>
<feature type="region of interest" description="Disordered" evidence="1">
    <location>
        <begin position="62"/>
        <end position="102"/>
    </location>
</feature>